<evidence type="ECO:0000313" key="3">
    <source>
        <dbReference type="Proteomes" id="UP000815677"/>
    </source>
</evidence>
<reference evidence="2" key="1">
    <citation type="submission" date="2014-09" db="EMBL/GenBank/DDBJ databases">
        <title>Genome sequence of the luminous mushroom Mycena chlorophos for searching fungal bioluminescence genes.</title>
        <authorList>
            <person name="Tanaka Y."/>
            <person name="Kasuga D."/>
            <person name="Oba Y."/>
            <person name="Hase S."/>
            <person name="Sato K."/>
            <person name="Oba Y."/>
            <person name="Sakakibara Y."/>
        </authorList>
    </citation>
    <scope>NUCLEOTIDE SEQUENCE</scope>
</reference>
<keyword evidence="3" id="KW-1185">Reference proteome</keyword>
<dbReference type="EMBL" id="DF847694">
    <property type="protein sequence ID" value="GAT52289.1"/>
    <property type="molecule type" value="Genomic_DNA"/>
</dbReference>
<proteinExistence type="predicted"/>
<evidence type="ECO:0000313" key="2">
    <source>
        <dbReference type="EMBL" id="GAT52289.1"/>
    </source>
</evidence>
<evidence type="ECO:0000256" key="1">
    <source>
        <dbReference type="SAM" id="MobiDB-lite"/>
    </source>
</evidence>
<gene>
    <name evidence="2" type="ORF">MCHLO_09357</name>
</gene>
<evidence type="ECO:0008006" key="4">
    <source>
        <dbReference type="Google" id="ProtNLM"/>
    </source>
</evidence>
<name>A0ABQ0LMG9_MYCCL</name>
<feature type="region of interest" description="Disordered" evidence="1">
    <location>
        <begin position="185"/>
        <end position="210"/>
    </location>
</feature>
<sequence>MEHFNGRLENGLLAWLFRGSDPHKVFNKEIELLRDLEPVEVNESEAAKFNGDKRQVRVDNGESDQWFFQPKKGARLCPEVVLLQPHRRWSDLDWLLTDPCWLYKHLHPSEAGAVLGRDGEMVKILKDRRHERDVQSDILQETFISTTAAWIDLLLSRRADRSRSPSVLTGRLCRRSRSRRRSCMIAGGPDDLSQEGLHELANMKATNSAE</sequence>
<organism evidence="2 3">
    <name type="scientific">Mycena chlorophos</name>
    <name type="common">Agaric fungus</name>
    <name type="synonym">Agaricus chlorophos</name>
    <dbReference type="NCBI Taxonomy" id="658473"/>
    <lineage>
        <taxon>Eukaryota</taxon>
        <taxon>Fungi</taxon>
        <taxon>Dikarya</taxon>
        <taxon>Basidiomycota</taxon>
        <taxon>Agaricomycotina</taxon>
        <taxon>Agaricomycetes</taxon>
        <taxon>Agaricomycetidae</taxon>
        <taxon>Agaricales</taxon>
        <taxon>Marasmiineae</taxon>
        <taxon>Mycenaceae</taxon>
        <taxon>Mycena</taxon>
    </lineage>
</organism>
<protein>
    <recommendedName>
        <fullName evidence="4">K Homology domain-containing protein</fullName>
    </recommendedName>
</protein>
<accession>A0ABQ0LMG9</accession>
<dbReference type="Gene3D" id="3.30.70.2490">
    <property type="match status" value="1"/>
</dbReference>
<dbReference type="Proteomes" id="UP000815677">
    <property type="component" value="Unassembled WGS sequence"/>
</dbReference>